<evidence type="ECO:0000256" key="1">
    <source>
        <dbReference type="ARBA" id="ARBA00023125"/>
    </source>
</evidence>
<dbReference type="InterPro" id="IPR013571">
    <property type="entry name" value="Tscrpt_reg_QacR_C"/>
</dbReference>
<dbReference type="PRINTS" id="PR00455">
    <property type="entry name" value="HTHTETR"/>
</dbReference>
<evidence type="ECO:0000313" key="5">
    <source>
        <dbReference type="Proteomes" id="UP001595843"/>
    </source>
</evidence>
<proteinExistence type="predicted"/>
<evidence type="ECO:0000259" key="3">
    <source>
        <dbReference type="PROSITE" id="PS50977"/>
    </source>
</evidence>
<name>A0ABV8JFQ2_9BACL</name>
<dbReference type="Pfam" id="PF00440">
    <property type="entry name" value="TetR_N"/>
    <property type="match status" value="1"/>
</dbReference>
<accession>A0ABV8JFQ2</accession>
<sequence>MKENKIIQAARQLFAEKGYKDTSMADIVKASNSSKGNVYYHFKSKEDLFLHVIEEDDKAWEESWKKEQQKYKTARDQLLGLANFSAVRDAHHPLNRAFAEFYSQPNHSPAIQEKMNELSDRYISIIENIIVKGNQNKEWNVSDVKQVSAIATAIFTGLEIHTNRDSVQKRQEVFRRTIEIFIGGINE</sequence>
<comment type="caution">
    <text evidence="4">The sequence shown here is derived from an EMBL/GenBank/DDBJ whole genome shotgun (WGS) entry which is preliminary data.</text>
</comment>
<feature type="DNA-binding region" description="H-T-H motif" evidence="2">
    <location>
        <begin position="23"/>
        <end position="42"/>
    </location>
</feature>
<dbReference type="PANTHER" id="PTHR43479:SF11">
    <property type="entry name" value="ACREF_ENVCD OPERON REPRESSOR-RELATED"/>
    <property type="match status" value="1"/>
</dbReference>
<feature type="domain" description="HTH tetR-type" evidence="3">
    <location>
        <begin position="1"/>
        <end position="60"/>
    </location>
</feature>
<dbReference type="InterPro" id="IPR009057">
    <property type="entry name" value="Homeodomain-like_sf"/>
</dbReference>
<dbReference type="InterPro" id="IPR050624">
    <property type="entry name" value="HTH-type_Tx_Regulator"/>
</dbReference>
<dbReference type="Pfam" id="PF08360">
    <property type="entry name" value="TetR_C_5"/>
    <property type="match status" value="1"/>
</dbReference>
<dbReference type="InterPro" id="IPR001647">
    <property type="entry name" value="HTH_TetR"/>
</dbReference>
<dbReference type="InterPro" id="IPR023772">
    <property type="entry name" value="DNA-bd_HTH_TetR-type_CS"/>
</dbReference>
<dbReference type="PANTHER" id="PTHR43479">
    <property type="entry name" value="ACREF/ENVCD OPERON REPRESSOR-RELATED"/>
    <property type="match status" value="1"/>
</dbReference>
<dbReference type="PROSITE" id="PS50977">
    <property type="entry name" value="HTH_TETR_2"/>
    <property type="match status" value="1"/>
</dbReference>
<dbReference type="SUPFAM" id="SSF48498">
    <property type="entry name" value="Tetracyclin repressor-like, C-terminal domain"/>
    <property type="match status" value="1"/>
</dbReference>
<evidence type="ECO:0000313" key="4">
    <source>
        <dbReference type="EMBL" id="MFC4077777.1"/>
    </source>
</evidence>
<gene>
    <name evidence="4" type="ORF">ACFOUO_13320</name>
</gene>
<dbReference type="PROSITE" id="PS01081">
    <property type="entry name" value="HTH_TETR_1"/>
    <property type="match status" value="1"/>
</dbReference>
<reference evidence="5" key="1">
    <citation type="journal article" date="2019" name="Int. J. Syst. Evol. Microbiol.">
        <title>The Global Catalogue of Microorganisms (GCM) 10K type strain sequencing project: providing services to taxonomists for standard genome sequencing and annotation.</title>
        <authorList>
            <consortium name="The Broad Institute Genomics Platform"/>
            <consortium name="The Broad Institute Genome Sequencing Center for Infectious Disease"/>
            <person name="Wu L."/>
            <person name="Ma J."/>
        </authorList>
    </citation>
    <scope>NUCLEOTIDE SEQUENCE [LARGE SCALE GENOMIC DNA]</scope>
    <source>
        <strain evidence="5">IBRC-M 10813</strain>
    </source>
</reference>
<keyword evidence="1 2" id="KW-0238">DNA-binding</keyword>
<dbReference type="Gene3D" id="1.10.357.10">
    <property type="entry name" value="Tetracycline Repressor, domain 2"/>
    <property type="match status" value="1"/>
</dbReference>
<keyword evidence="5" id="KW-1185">Reference proteome</keyword>
<dbReference type="Gene3D" id="1.10.10.60">
    <property type="entry name" value="Homeodomain-like"/>
    <property type="match status" value="1"/>
</dbReference>
<dbReference type="SUPFAM" id="SSF46689">
    <property type="entry name" value="Homeodomain-like"/>
    <property type="match status" value="1"/>
</dbReference>
<dbReference type="InterPro" id="IPR036271">
    <property type="entry name" value="Tet_transcr_reg_TetR-rel_C_sf"/>
</dbReference>
<protein>
    <submittedName>
        <fullName evidence="4">TetR/AcrR family transcriptional regulator</fullName>
    </submittedName>
</protein>
<dbReference type="RefSeq" id="WP_380705615.1">
    <property type="nucleotide sequence ID" value="NZ_JBHSAP010000018.1"/>
</dbReference>
<organism evidence="4 5">
    <name type="scientific">Salinithrix halophila</name>
    <dbReference type="NCBI Taxonomy" id="1485204"/>
    <lineage>
        <taxon>Bacteria</taxon>
        <taxon>Bacillati</taxon>
        <taxon>Bacillota</taxon>
        <taxon>Bacilli</taxon>
        <taxon>Bacillales</taxon>
        <taxon>Thermoactinomycetaceae</taxon>
        <taxon>Salinithrix</taxon>
    </lineage>
</organism>
<evidence type="ECO:0000256" key="2">
    <source>
        <dbReference type="PROSITE-ProRule" id="PRU00335"/>
    </source>
</evidence>
<dbReference type="Proteomes" id="UP001595843">
    <property type="component" value="Unassembled WGS sequence"/>
</dbReference>
<dbReference type="EMBL" id="JBHSAP010000018">
    <property type="protein sequence ID" value="MFC4077777.1"/>
    <property type="molecule type" value="Genomic_DNA"/>
</dbReference>